<evidence type="ECO:0000259" key="3">
    <source>
        <dbReference type="Pfam" id="PF26580"/>
    </source>
</evidence>
<sequence>MTSTQAAAAPVPQPSVLIEVLTRVTDPAVPGTDKLPLIETSTDADAAALDRFTRALVDNQLTPLEISARDVAAVDDRPGLVVADVTITPATPDAAPFSFPMEFRFSDDHWQLARQTADMLLAYQG</sequence>
<dbReference type="AlphaFoldDB" id="A0A378TPB0"/>
<comment type="similarity">
    <text evidence="2">Belongs to the MTB12 family.</text>
</comment>
<name>A0A378TPB0_9MYCO</name>
<keyword evidence="5" id="KW-1185">Reference proteome</keyword>
<dbReference type="InterPro" id="IPR058644">
    <property type="entry name" value="Mtb12-like_C"/>
</dbReference>
<evidence type="ECO:0000256" key="1">
    <source>
        <dbReference type="ARBA" id="ARBA00022729"/>
    </source>
</evidence>
<keyword evidence="4" id="KW-0449">Lipoprotein</keyword>
<proteinExistence type="inferred from homology"/>
<accession>A0A378TPB0</accession>
<protein>
    <submittedName>
        <fullName evidence="4">Lipoprotein LppK</fullName>
    </submittedName>
</protein>
<dbReference type="Proteomes" id="UP000254978">
    <property type="component" value="Unassembled WGS sequence"/>
</dbReference>
<dbReference type="EMBL" id="UGQT01000001">
    <property type="protein sequence ID" value="STZ62017.1"/>
    <property type="molecule type" value="Genomic_DNA"/>
</dbReference>
<organism evidence="4 5">
    <name type="scientific">Mycolicibacterium tokaiense</name>
    <dbReference type="NCBI Taxonomy" id="39695"/>
    <lineage>
        <taxon>Bacteria</taxon>
        <taxon>Bacillati</taxon>
        <taxon>Actinomycetota</taxon>
        <taxon>Actinomycetes</taxon>
        <taxon>Mycobacteriales</taxon>
        <taxon>Mycobacteriaceae</taxon>
        <taxon>Mycolicibacterium</taxon>
    </lineage>
</organism>
<gene>
    <name evidence="4" type="primary">lppK</name>
    <name evidence="4" type="ORF">NCTC10821_05580</name>
</gene>
<dbReference type="RefSeq" id="WP_232068017.1">
    <property type="nucleotide sequence ID" value="NZ_AP022600.1"/>
</dbReference>
<evidence type="ECO:0000313" key="5">
    <source>
        <dbReference type="Proteomes" id="UP000254978"/>
    </source>
</evidence>
<evidence type="ECO:0000256" key="2">
    <source>
        <dbReference type="ARBA" id="ARBA00093774"/>
    </source>
</evidence>
<reference evidence="4 5" key="1">
    <citation type="submission" date="2018-06" db="EMBL/GenBank/DDBJ databases">
        <authorList>
            <consortium name="Pathogen Informatics"/>
            <person name="Doyle S."/>
        </authorList>
    </citation>
    <scope>NUCLEOTIDE SEQUENCE [LARGE SCALE GENOMIC DNA]</scope>
    <source>
        <strain evidence="4 5">NCTC10821</strain>
    </source>
</reference>
<keyword evidence="1" id="KW-0732">Signal</keyword>
<dbReference type="Pfam" id="PF26580">
    <property type="entry name" value="Mtb12_C"/>
    <property type="match status" value="1"/>
</dbReference>
<evidence type="ECO:0000313" key="4">
    <source>
        <dbReference type="EMBL" id="STZ62017.1"/>
    </source>
</evidence>
<feature type="domain" description="Low molecular weight antigen MTB12-like C-terminal" evidence="3">
    <location>
        <begin position="10"/>
        <end position="124"/>
    </location>
</feature>